<feature type="transmembrane region" description="Helical" evidence="1">
    <location>
        <begin position="232"/>
        <end position="254"/>
    </location>
</feature>
<evidence type="ECO:0000313" key="3">
    <source>
        <dbReference type="EMBL" id="MRV70125.1"/>
    </source>
</evidence>
<feature type="domain" description="Acyltransferase 3" evidence="2">
    <location>
        <begin position="10"/>
        <end position="349"/>
    </location>
</feature>
<feature type="transmembrane region" description="Helical" evidence="1">
    <location>
        <begin position="266"/>
        <end position="289"/>
    </location>
</feature>
<feature type="transmembrane region" description="Helical" evidence="1">
    <location>
        <begin position="45"/>
        <end position="67"/>
    </location>
</feature>
<feature type="transmembrane region" description="Helical" evidence="1">
    <location>
        <begin position="12"/>
        <end position="33"/>
    </location>
</feature>
<keyword evidence="3" id="KW-0808">Transferase</keyword>
<feature type="transmembrane region" description="Helical" evidence="1">
    <location>
        <begin position="331"/>
        <end position="352"/>
    </location>
</feature>
<proteinExistence type="predicted"/>
<organism evidence="3 4">
    <name type="scientific">Pseudoduganella rivuli</name>
    <dbReference type="NCBI Taxonomy" id="2666085"/>
    <lineage>
        <taxon>Bacteria</taxon>
        <taxon>Pseudomonadati</taxon>
        <taxon>Pseudomonadota</taxon>
        <taxon>Betaproteobacteria</taxon>
        <taxon>Burkholderiales</taxon>
        <taxon>Oxalobacteraceae</taxon>
        <taxon>Telluria group</taxon>
        <taxon>Pseudoduganella</taxon>
    </lineage>
</organism>
<dbReference type="PANTHER" id="PTHR23028:SF53">
    <property type="entry name" value="ACYL_TRANSF_3 DOMAIN-CONTAINING PROTEIN"/>
    <property type="match status" value="1"/>
</dbReference>
<reference evidence="3 4" key="1">
    <citation type="submission" date="2019-11" db="EMBL/GenBank/DDBJ databases">
        <title>Novel species isolated from a subtropical stream in China.</title>
        <authorList>
            <person name="Lu H."/>
        </authorList>
    </citation>
    <scope>NUCLEOTIDE SEQUENCE [LARGE SCALE GENOMIC DNA]</scope>
    <source>
        <strain evidence="3 4">FT92W</strain>
    </source>
</reference>
<dbReference type="Proteomes" id="UP000446768">
    <property type="component" value="Unassembled WGS sequence"/>
</dbReference>
<dbReference type="InterPro" id="IPR002656">
    <property type="entry name" value="Acyl_transf_3_dom"/>
</dbReference>
<feature type="transmembrane region" description="Helical" evidence="1">
    <location>
        <begin position="88"/>
        <end position="105"/>
    </location>
</feature>
<keyword evidence="1" id="KW-0472">Membrane</keyword>
<gene>
    <name evidence="3" type="ORF">GJ700_00105</name>
</gene>
<comment type="caution">
    <text evidence="3">The sequence shown here is derived from an EMBL/GenBank/DDBJ whole genome shotgun (WGS) entry which is preliminary data.</text>
</comment>
<dbReference type="InterPro" id="IPR050879">
    <property type="entry name" value="Acyltransferase_3"/>
</dbReference>
<evidence type="ECO:0000256" key="1">
    <source>
        <dbReference type="SAM" id="Phobius"/>
    </source>
</evidence>
<dbReference type="GO" id="GO:0016020">
    <property type="term" value="C:membrane"/>
    <property type="evidence" value="ECO:0007669"/>
    <property type="project" value="TreeGrafter"/>
</dbReference>
<keyword evidence="3" id="KW-0012">Acyltransferase</keyword>
<accession>A0A7X2LPE4</accession>
<feature type="transmembrane region" description="Helical" evidence="1">
    <location>
        <begin position="135"/>
        <end position="155"/>
    </location>
</feature>
<evidence type="ECO:0000259" key="2">
    <source>
        <dbReference type="Pfam" id="PF01757"/>
    </source>
</evidence>
<dbReference type="EMBL" id="WKJJ01000001">
    <property type="protein sequence ID" value="MRV70125.1"/>
    <property type="molecule type" value="Genomic_DNA"/>
</dbReference>
<keyword evidence="1" id="KW-0812">Transmembrane</keyword>
<evidence type="ECO:0000313" key="4">
    <source>
        <dbReference type="Proteomes" id="UP000446768"/>
    </source>
</evidence>
<dbReference type="Pfam" id="PF01757">
    <property type="entry name" value="Acyl_transf_3"/>
    <property type="match status" value="1"/>
</dbReference>
<feature type="transmembrane region" description="Helical" evidence="1">
    <location>
        <begin position="162"/>
        <end position="179"/>
    </location>
</feature>
<name>A0A7X2LPE4_9BURK</name>
<dbReference type="GO" id="GO:0016747">
    <property type="term" value="F:acyltransferase activity, transferring groups other than amino-acyl groups"/>
    <property type="evidence" value="ECO:0007669"/>
    <property type="project" value="InterPro"/>
</dbReference>
<dbReference type="PANTHER" id="PTHR23028">
    <property type="entry name" value="ACETYLTRANSFERASE"/>
    <property type="match status" value="1"/>
</dbReference>
<keyword evidence="1" id="KW-1133">Transmembrane helix</keyword>
<keyword evidence="4" id="KW-1185">Reference proteome</keyword>
<protein>
    <submittedName>
        <fullName evidence="3">Acyltransferase family protein</fullName>
    </submittedName>
</protein>
<dbReference type="AlphaFoldDB" id="A0A7X2LPE4"/>
<sequence>MKAITPLHRIHGLDTLRALAIVLVFANHHLLFVSKASPFGWLGEIGWIGVDLFFGLSGYLIGNQIFAAMRTQEGLSLPVFYARRFLRTLPNFYVVLALYACWPWFRHGAPMPPLWEFLTFTQNINLTPGTAFSHAWSLCVEEQFYVLLPAAALLIGMVRRPLLVGWLAIIGALAGGAAIRASLWDDGMAQQGGFHFYNLIYYASWCRFDELVAGVALALLKNYHGAAWTRLTSHGNAAFGVGALLFGLACRVFYDDHYGHGVTVFGYPLLALAVFVLLVAALSPGGLLARTRIPGAQSLALWSYAIYLLHKQLCILLKPELQELGLAPDTSASTAVMAAASIAAGWLLYAVVETPFMKLRDRWFPANTRRALVTAAFRSRRTAPAYRPPGTPAGH</sequence>
<dbReference type="RefSeq" id="WP_154370632.1">
    <property type="nucleotide sequence ID" value="NZ_WKJJ01000001.1"/>
</dbReference>